<dbReference type="PANTHER" id="PTHR10110:SF187">
    <property type="entry name" value="SODIUM_HYDROGEN EXCHANGER"/>
    <property type="match status" value="1"/>
</dbReference>
<feature type="transmembrane region" description="Helical" evidence="9">
    <location>
        <begin position="37"/>
        <end position="58"/>
    </location>
</feature>
<feature type="transmembrane region" description="Helical" evidence="9">
    <location>
        <begin position="388"/>
        <end position="411"/>
    </location>
</feature>
<protein>
    <submittedName>
        <fullName evidence="11">Sodium/hydrogen exchanger family protein</fullName>
    </submittedName>
</protein>
<keyword evidence="2" id="KW-0813">Transport</keyword>
<feature type="transmembrane region" description="Helical" evidence="9">
    <location>
        <begin position="193"/>
        <end position="226"/>
    </location>
</feature>
<reference evidence="12" key="1">
    <citation type="journal article" date="2006" name="PLoS Biol.">
        <title>Macronuclear genome sequence of the ciliate Tetrahymena thermophila, a model eukaryote.</title>
        <authorList>
            <person name="Eisen J.A."/>
            <person name="Coyne R.S."/>
            <person name="Wu M."/>
            <person name="Wu D."/>
            <person name="Thiagarajan M."/>
            <person name="Wortman J.R."/>
            <person name="Badger J.H."/>
            <person name="Ren Q."/>
            <person name="Amedeo P."/>
            <person name="Jones K.M."/>
            <person name="Tallon L.J."/>
            <person name="Delcher A.L."/>
            <person name="Salzberg S.L."/>
            <person name="Silva J.C."/>
            <person name="Haas B.J."/>
            <person name="Majoros W.H."/>
            <person name="Farzad M."/>
            <person name="Carlton J.M."/>
            <person name="Smith R.K. Jr."/>
            <person name="Garg J."/>
            <person name="Pearlman R.E."/>
            <person name="Karrer K.M."/>
            <person name="Sun L."/>
            <person name="Manning G."/>
            <person name="Elde N.C."/>
            <person name="Turkewitz A.P."/>
            <person name="Asai D.J."/>
            <person name="Wilkes D.E."/>
            <person name="Wang Y."/>
            <person name="Cai H."/>
            <person name="Collins K."/>
            <person name="Stewart B.A."/>
            <person name="Lee S.R."/>
            <person name="Wilamowska K."/>
            <person name="Weinberg Z."/>
            <person name="Ruzzo W.L."/>
            <person name="Wloga D."/>
            <person name="Gaertig J."/>
            <person name="Frankel J."/>
            <person name="Tsao C.-C."/>
            <person name="Gorovsky M.A."/>
            <person name="Keeling P.J."/>
            <person name="Waller R.F."/>
            <person name="Patron N.J."/>
            <person name="Cherry J.M."/>
            <person name="Stover N.A."/>
            <person name="Krieger C.J."/>
            <person name="del Toro C."/>
            <person name="Ryder H.F."/>
            <person name="Williamson S.C."/>
            <person name="Barbeau R.A."/>
            <person name="Hamilton E.P."/>
            <person name="Orias E."/>
        </authorList>
    </citation>
    <scope>NUCLEOTIDE SEQUENCE [LARGE SCALE GENOMIC DNA]</scope>
    <source>
        <strain evidence="12">SB210</strain>
    </source>
</reference>
<dbReference type="GO" id="GO:0005886">
    <property type="term" value="C:plasma membrane"/>
    <property type="evidence" value="ECO:0007669"/>
    <property type="project" value="TreeGrafter"/>
</dbReference>
<keyword evidence="3 9" id="KW-0812">Transmembrane</keyword>
<evidence type="ECO:0000313" key="12">
    <source>
        <dbReference type="Proteomes" id="UP000009168"/>
    </source>
</evidence>
<evidence type="ECO:0000256" key="5">
    <source>
        <dbReference type="ARBA" id="ARBA00023053"/>
    </source>
</evidence>
<evidence type="ECO:0000259" key="10">
    <source>
        <dbReference type="Pfam" id="PF00999"/>
    </source>
</evidence>
<keyword evidence="4 9" id="KW-1133">Transmembrane helix</keyword>
<name>I7M2Z1_TETTS</name>
<dbReference type="InterPro" id="IPR006153">
    <property type="entry name" value="Cation/H_exchanger_TM"/>
</dbReference>
<feature type="transmembrane region" description="Helical" evidence="9">
    <location>
        <begin position="6"/>
        <end position="25"/>
    </location>
</feature>
<feature type="transmembrane region" description="Helical" evidence="9">
    <location>
        <begin position="295"/>
        <end position="314"/>
    </location>
</feature>
<dbReference type="AlphaFoldDB" id="I7M2Z1"/>
<dbReference type="RefSeq" id="XP_001021988.2">
    <property type="nucleotide sequence ID" value="XM_001021988.3"/>
</dbReference>
<evidence type="ECO:0000256" key="7">
    <source>
        <dbReference type="ARBA" id="ARBA00023136"/>
    </source>
</evidence>
<feature type="transmembrane region" description="Helical" evidence="9">
    <location>
        <begin position="64"/>
        <end position="81"/>
    </location>
</feature>
<keyword evidence="8" id="KW-0739">Sodium transport</keyword>
<dbReference type="InterPro" id="IPR004709">
    <property type="entry name" value="NaH_exchanger"/>
</dbReference>
<dbReference type="Gene3D" id="6.10.140.1330">
    <property type="match status" value="1"/>
</dbReference>
<feature type="transmembrane region" description="Helical" evidence="9">
    <location>
        <begin position="362"/>
        <end position="381"/>
    </location>
</feature>
<keyword evidence="7 9" id="KW-0472">Membrane</keyword>
<proteinExistence type="predicted"/>
<dbReference type="GO" id="GO:0015386">
    <property type="term" value="F:potassium:proton antiporter activity"/>
    <property type="evidence" value="ECO:0007669"/>
    <property type="project" value="TreeGrafter"/>
</dbReference>
<dbReference type="GO" id="GO:0051453">
    <property type="term" value="P:regulation of intracellular pH"/>
    <property type="evidence" value="ECO:0007669"/>
    <property type="project" value="TreeGrafter"/>
</dbReference>
<feature type="transmembrane region" description="Helical" evidence="9">
    <location>
        <begin position="321"/>
        <end position="342"/>
    </location>
</feature>
<gene>
    <name evidence="11" type="ORF">TTHERM_00563890</name>
</gene>
<keyword evidence="6" id="KW-0406">Ion transport</keyword>
<keyword evidence="5" id="KW-0915">Sodium</keyword>
<dbReference type="PRINTS" id="PR01084">
    <property type="entry name" value="NAHEXCHNGR"/>
</dbReference>
<keyword evidence="12" id="KW-1185">Reference proteome</keyword>
<evidence type="ECO:0000256" key="9">
    <source>
        <dbReference type="SAM" id="Phobius"/>
    </source>
</evidence>
<dbReference type="InterPro" id="IPR018422">
    <property type="entry name" value="Cation/H_exchanger_CPA1"/>
</dbReference>
<evidence type="ECO:0000256" key="3">
    <source>
        <dbReference type="ARBA" id="ARBA00022692"/>
    </source>
</evidence>
<organism evidence="11 12">
    <name type="scientific">Tetrahymena thermophila (strain SB210)</name>
    <dbReference type="NCBI Taxonomy" id="312017"/>
    <lineage>
        <taxon>Eukaryota</taxon>
        <taxon>Sar</taxon>
        <taxon>Alveolata</taxon>
        <taxon>Ciliophora</taxon>
        <taxon>Intramacronucleata</taxon>
        <taxon>Oligohymenophorea</taxon>
        <taxon>Hymenostomatida</taxon>
        <taxon>Tetrahymenina</taxon>
        <taxon>Tetrahymenidae</taxon>
        <taxon>Tetrahymena</taxon>
    </lineage>
</organism>
<dbReference type="InParanoid" id="I7M2Z1"/>
<dbReference type="GO" id="GO:0098719">
    <property type="term" value="P:sodium ion import across plasma membrane"/>
    <property type="evidence" value="ECO:0007669"/>
    <property type="project" value="TreeGrafter"/>
</dbReference>
<dbReference type="Proteomes" id="UP000009168">
    <property type="component" value="Unassembled WGS sequence"/>
</dbReference>
<comment type="subcellular location">
    <subcellularLocation>
        <location evidence="1">Membrane</location>
        <topology evidence="1">Multi-pass membrane protein</topology>
    </subcellularLocation>
</comment>
<feature type="transmembrane region" description="Helical" evidence="9">
    <location>
        <begin position="133"/>
        <end position="151"/>
    </location>
</feature>
<dbReference type="OrthoDB" id="196264at2759"/>
<sequence>MEDLSLAALITILILFIHTITSHVIEIKKITILHESAVSIGLGVIVAIILKAITGTVVEFNHGIFFNLILPPIIFAGGFNLRKTLFFENFSVIMYYGIIGTILCFIILAASSLMLMQSGWFFNGKNIDISDMLLFSAVLCATDTVAALSLVKESQYPQLNSVLFGEGIINDAISIVIFRSVKNFMIEANSNFNVGTIFLILLDFFKLLILSVIMGVTIGLLISYFFKKYQSFNNYPLRETSIIMLSGYFSYLIAEIVGLSGIISLFCCGLVMGHYAYLNISEESQKGTHLAFETVGYLAEAFVFAYLGISLVNINYADIEIGFTICMMFAVMFARCFSVYSLPCLQAVFKKQSKLNYKQLSMVWYSGTIRGAIAFGLTLMIESKNLNVLLNIILLIIIYSTIFLGSLMQLYGKWIGLEPERSEFLDAHLNIETSIKTKSISDYGEIGSYGYNTNSLNRKFDVSQNSPIRVKSNNYGSQQSQSENHKMRDKLKLLEQKYVKPIFQKGKEETIKSIDLQEYKNNIDKISNLDEY</sequence>
<evidence type="ECO:0000256" key="2">
    <source>
        <dbReference type="ARBA" id="ARBA00022448"/>
    </source>
</evidence>
<evidence type="ECO:0000313" key="11">
    <source>
        <dbReference type="EMBL" id="EAS01743.2"/>
    </source>
</evidence>
<evidence type="ECO:0000256" key="6">
    <source>
        <dbReference type="ARBA" id="ARBA00023065"/>
    </source>
</evidence>
<dbReference type="eggNOG" id="KOG1965">
    <property type="taxonomic scope" value="Eukaryota"/>
</dbReference>
<evidence type="ECO:0000256" key="4">
    <source>
        <dbReference type="ARBA" id="ARBA00022989"/>
    </source>
</evidence>
<accession>I7M2Z1</accession>
<evidence type="ECO:0000256" key="8">
    <source>
        <dbReference type="ARBA" id="ARBA00023201"/>
    </source>
</evidence>
<dbReference type="GeneID" id="7835992"/>
<dbReference type="GO" id="GO:0015385">
    <property type="term" value="F:sodium:proton antiporter activity"/>
    <property type="evidence" value="ECO:0007669"/>
    <property type="project" value="InterPro"/>
</dbReference>
<evidence type="ECO:0000256" key="1">
    <source>
        <dbReference type="ARBA" id="ARBA00004141"/>
    </source>
</evidence>
<feature type="transmembrane region" description="Helical" evidence="9">
    <location>
        <begin position="247"/>
        <end position="275"/>
    </location>
</feature>
<dbReference type="Pfam" id="PF00999">
    <property type="entry name" value="Na_H_Exchanger"/>
    <property type="match status" value="1"/>
</dbReference>
<feature type="transmembrane region" description="Helical" evidence="9">
    <location>
        <begin position="93"/>
        <end position="113"/>
    </location>
</feature>
<dbReference type="PANTHER" id="PTHR10110">
    <property type="entry name" value="SODIUM/HYDROGEN EXCHANGER"/>
    <property type="match status" value="1"/>
</dbReference>
<dbReference type="EMBL" id="GG662556">
    <property type="protein sequence ID" value="EAS01743.2"/>
    <property type="molecule type" value="Genomic_DNA"/>
</dbReference>
<feature type="domain" description="Cation/H+ exchanger transmembrane" evidence="10">
    <location>
        <begin position="13"/>
        <end position="409"/>
    </location>
</feature>
<dbReference type="KEGG" id="tet:TTHERM_00563890"/>